<reference evidence="2 3" key="1">
    <citation type="submission" date="2020-10" db="EMBL/GenBank/DDBJ databases">
        <authorList>
            <person name="Peeters C."/>
        </authorList>
    </citation>
    <scope>NUCLEOTIDE SEQUENCE [LARGE SCALE GENOMIC DNA]</scope>
    <source>
        <strain evidence="2 3">LMG 27952</strain>
    </source>
</reference>
<feature type="region of interest" description="Disordered" evidence="1">
    <location>
        <begin position="139"/>
        <end position="159"/>
    </location>
</feature>
<dbReference type="Proteomes" id="UP000656319">
    <property type="component" value="Unassembled WGS sequence"/>
</dbReference>
<gene>
    <name evidence="2" type="ORF">LMG27952_04989</name>
</gene>
<organism evidence="2 3">
    <name type="scientific">Paraburkholderia hiiakae</name>
    <dbReference type="NCBI Taxonomy" id="1081782"/>
    <lineage>
        <taxon>Bacteria</taxon>
        <taxon>Pseudomonadati</taxon>
        <taxon>Pseudomonadota</taxon>
        <taxon>Betaproteobacteria</taxon>
        <taxon>Burkholderiales</taxon>
        <taxon>Burkholderiaceae</taxon>
        <taxon>Paraburkholderia</taxon>
    </lineage>
</organism>
<evidence type="ECO:0000313" key="2">
    <source>
        <dbReference type="EMBL" id="CAD6550284.1"/>
    </source>
</evidence>
<feature type="region of interest" description="Disordered" evidence="1">
    <location>
        <begin position="100"/>
        <end position="127"/>
    </location>
</feature>
<dbReference type="EMBL" id="CAJHCQ010000014">
    <property type="protein sequence ID" value="CAD6550284.1"/>
    <property type="molecule type" value="Genomic_DNA"/>
</dbReference>
<keyword evidence="3" id="KW-1185">Reference proteome</keyword>
<comment type="caution">
    <text evidence="2">The sequence shown here is derived from an EMBL/GenBank/DDBJ whole genome shotgun (WGS) entry which is preliminary data.</text>
</comment>
<dbReference type="RefSeq" id="WP_201698546.1">
    <property type="nucleotide sequence ID" value="NZ_CAJHCQ010000014.1"/>
</dbReference>
<name>A0ABM8NZ58_9BURK</name>
<accession>A0ABM8NZ58</accession>
<proteinExistence type="predicted"/>
<sequence>MELVERDHPGTVRRHLSAEEAAAVRRFCADGQQVRPEDVRLVEAVLEEMHDGRHVRLWLECDCVRAPGGRPRLTARMREDGPRHFVRMHQYGEHHCALASFRQTPEPEDVETDDDRARPGQHNPLRPVGDALDYLDNLHEGAARPGGSTGSEGDVGERGRRLPRLGRILHTLLEDADFARLHVEALNEKFRSWERLEAFAAGQALSPQLSLSQILYFKPWTPLNRKMAEIDALVWPERKARSALLLFVADEIRAGVAIKKTSMGDCVVRPEKGIRAGGRDQRLTQPPYWVLSVVDRDRDGNARVREAFAQCAYSFAQPVPMESRYERVTLKMLFGVMEWVRKHGVEVTLWKPLFDREVRQTDKPSLWCRPDFELTFRSTAASGVALRLHRLVIETMGGDDPDYLERKSRTQEIMQRRGILIEHRVADDAGQKERDDVFFRRVAAKILHLAGVPQARPV</sequence>
<evidence type="ECO:0000256" key="1">
    <source>
        <dbReference type="SAM" id="MobiDB-lite"/>
    </source>
</evidence>
<protein>
    <submittedName>
        <fullName evidence="2">Uncharacterized protein</fullName>
    </submittedName>
</protein>
<evidence type="ECO:0000313" key="3">
    <source>
        <dbReference type="Proteomes" id="UP000656319"/>
    </source>
</evidence>